<dbReference type="InterPro" id="IPR013762">
    <property type="entry name" value="Integrase-like_cat_sf"/>
</dbReference>
<evidence type="ECO:0000256" key="1">
    <source>
        <dbReference type="ARBA" id="ARBA00023172"/>
    </source>
</evidence>
<evidence type="ECO:0000313" key="3">
    <source>
        <dbReference type="EMBL" id="CAB4786602.1"/>
    </source>
</evidence>
<dbReference type="GO" id="GO:0006310">
    <property type="term" value="P:DNA recombination"/>
    <property type="evidence" value="ECO:0007669"/>
    <property type="project" value="UniProtKB-KW"/>
</dbReference>
<dbReference type="PROSITE" id="PS51898">
    <property type="entry name" value="TYR_RECOMBINASE"/>
    <property type="match status" value="1"/>
</dbReference>
<name>A0A6J6WPD3_9ZZZZ</name>
<reference evidence="3" key="1">
    <citation type="submission" date="2020-05" db="EMBL/GenBank/DDBJ databases">
        <authorList>
            <person name="Chiriac C."/>
            <person name="Salcher M."/>
            <person name="Ghai R."/>
            <person name="Kavagutti S V."/>
        </authorList>
    </citation>
    <scope>NUCLEOTIDE SEQUENCE</scope>
</reference>
<dbReference type="InterPro" id="IPR002104">
    <property type="entry name" value="Integrase_catalytic"/>
</dbReference>
<accession>A0A6J6WPD3</accession>
<sequence length="441" mass="48440">MSTSDNTQALLTLMQTLGVDPAELLALMNSGNAGGATPSVSVNDFVNNSVMDSLSKGQRTTWASYLRLFMNGYADLCACFCDTCLDSFAGNSLWQPCRCVVAGSCSCTVKDLTSGEVHATSCLEHCAGLGDMELRNVKKTDLAKMANWAQVRAQKRTKQRNRARAQGGKATYRHDGRSALELFRAAMSCVYTLAIDNEVPGVTRNLGLTLAVKARPDVVARSYSDEQLEQLWQALFTCGGDDTELDMFLVWFLLETGSRRGGPIGLRVGDLLVNSMKVRLSEKNGKVDEQPVSPALMVALLSHALERGDIIVANPLGLSIDEITMEHIVTKQVTLRTDAAVFYYKKRLPSATNADPQPRPLTVRRFDSLWGRLRNELAWLDEFHGRPHDLRKTSATFIERACGHAVAKKWLRHSLKGVTDLYTASGTAEVERAHRLLIGGT</sequence>
<protein>
    <submittedName>
        <fullName evidence="3">Unannotated protein</fullName>
    </submittedName>
</protein>
<dbReference type="GO" id="GO:0015074">
    <property type="term" value="P:DNA integration"/>
    <property type="evidence" value="ECO:0007669"/>
    <property type="project" value="InterPro"/>
</dbReference>
<dbReference type="SUPFAM" id="SSF56349">
    <property type="entry name" value="DNA breaking-rejoining enzymes"/>
    <property type="match status" value="1"/>
</dbReference>
<dbReference type="AlphaFoldDB" id="A0A6J6WPD3"/>
<gene>
    <name evidence="3" type="ORF">UFOPK2992_00105</name>
</gene>
<keyword evidence="1" id="KW-0233">DNA recombination</keyword>
<organism evidence="3">
    <name type="scientific">freshwater metagenome</name>
    <dbReference type="NCBI Taxonomy" id="449393"/>
    <lineage>
        <taxon>unclassified sequences</taxon>
        <taxon>metagenomes</taxon>
        <taxon>ecological metagenomes</taxon>
    </lineage>
</organism>
<evidence type="ECO:0000259" key="2">
    <source>
        <dbReference type="PROSITE" id="PS51898"/>
    </source>
</evidence>
<dbReference type="EMBL" id="CAFAAI010000006">
    <property type="protein sequence ID" value="CAB4786602.1"/>
    <property type="molecule type" value="Genomic_DNA"/>
</dbReference>
<feature type="domain" description="Tyr recombinase" evidence="2">
    <location>
        <begin position="218"/>
        <end position="435"/>
    </location>
</feature>
<dbReference type="Gene3D" id="1.10.443.10">
    <property type="entry name" value="Intergrase catalytic core"/>
    <property type="match status" value="1"/>
</dbReference>
<dbReference type="InterPro" id="IPR011010">
    <property type="entry name" value="DNA_brk_join_enz"/>
</dbReference>
<dbReference type="GO" id="GO:0003677">
    <property type="term" value="F:DNA binding"/>
    <property type="evidence" value="ECO:0007669"/>
    <property type="project" value="InterPro"/>
</dbReference>
<proteinExistence type="predicted"/>